<dbReference type="Proteomes" id="UP001151752">
    <property type="component" value="Chromosome 14"/>
</dbReference>
<dbReference type="EMBL" id="JAPFFM010000013">
    <property type="protein sequence ID" value="KAJ6723970.1"/>
    <property type="molecule type" value="Genomic_DNA"/>
</dbReference>
<organism evidence="1 2">
    <name type="scientific">Salix koriyanagi</name>
    <dbReference type="NCBI Taxonomy" id="2511006"/>
    <lineage>
        <taxon>Eukaryota</taxon>
        <taxon>Viridiplantae</taxon>
        <taxon>Streptophyta</taxon>
        <taxon>Embryophyta</taxon>
        <taxon>Tracheophyta</taxon>
        <taxon>Spermatophyta</taxon>
        <taxon>Magnoliopsida</taxon>
        <taxon>eudicotyledons</taxon>
        <taxon>Gunneridae</taxon>
        <taxon>Pentapetalae</taxon>
        <taxon>rosids</taxon>
        <taxon>fabids</taxon>
        <taxon>Malpighiales</taxon>
        <taxon>Salicaceae</taxon>
        <taxon>Saliceae</taxon>
        <taxon>Salix</taxon>
    </lineage>
</organism>
<reference evidence="1" key="1">
    <citation type="submission" date="2022-11" db="EMBL/GenBank/DDBJ databases">
        <authorList>
            <person name="Hyden B.L."/>
            <person name="Feng K."/>
            <person name="Yates T."/>
            <person name="Jawdy S."/>
            <person name="Smart L.B."/>
            <person name="Muchero W."/>
        </authorList>
    </citation>
    <scope>NUCLEOTIDE SEQUENCE</scope>
    <source>
        <tissue evidence="1">Shoot tip</tissue>
    </source>
</reference>
<name>A0A9Q0U5T0_9ROSI</name>
<gene>
    <name evidence="1" type="ORF">OIU74_008351</name>
</gene>
<proteinExistence type="predicted"/>
<evidence type="ECO:0000313" key="2">
    <source>
        <dbReference type="Proteomes" id="UP001151752"/>
    </source>
</evidence>
<comment type="caution">
    <text evidence="1">The sequence shown here is derived from an EMBL/GenBank/DDBJ whole genome shotgun (WGS) entry which is preliminary data.</text>
</comment>
<dbReference type="AlphaFoldDB" id="A0A9Q0U5T0"/>
<accession>A0A9Q0U5T0</accession>
<keyword evidence="2" id="KW-1185">Reference proteome</keyword>
<protein>
    <submittedName>
        <fullName evidence="1">STEROL DESATURASE</fullName>
    </submittedName>
</protein>
<sequence>MAARPGILTDWPWKPLGSFKHVILVPWVVQNIYSFMVKDEKDLSSFLIFPILLWRALHNQLWISLSRYRTAKGNNRIIDRGIEFDQVDRESSWDDQILFNGILCSDSYGSGGVSVLLASSTSSSPLSLLSLSFPSPFLHCHRAHYFCDSSIRRAHILLRAICNPNDNDYYDGDSLCNMHSYLHRLDEQHGSLQL</sequence>
<evidence type="ECO:0000313" key="1">
    <source>
        <dbReference type="EMBL" id="KAJ6723970.1"/>
    </source>
</evidence>
<reference evidence="1" key="2">
    <citation type="journal article" date="2023" name="Int. J. Mol. Sci.">
        <title>De Novo Assembly and Annotation of 11 Diverse Shrub Willow (Salix) Genomes Reveals Novel Gene Organization in Sex-Linked Regions.</title>
        <authorList>
            <person name="Hyden B."/>
            <person name="Feng K."/>
            <person name="Yates T.B."/>
            <person name="Jawdy S."/>
            <person name="Cereghino C."/>
            <person name="Smart L.B."/>
            <person name="Muchero W."/>
        </authorList>
    </citation>
    <scope>NUCLEOTIDE SEQUENCE</scope>
    <source>
        <tissue evidence="1">Shoot tip</tissue>
    </source>
</reference>